<evidence type="ECO:0000256" key="1">
    <source>
        <dbReference type="ARBA" id="ARBA00004167"/>
    </source>
</evidence>
<dbReference type="STRING" id="1798470.A3D55_00115"/>
<dbReference type="SUPFAM" id="SSF56519">
    <property type="entry name" value="Penicillin binding protein dimerisation domain"/>
    <property type="match status" value="1"/>
</dbReference>
<dbReference type="EMBL" id="MFKJ01000016">
    <property type="protein sequence ID" value="OGG38654.1"/>
    <property type="molecule type" value="Genomic_DNA"/>
</dbReference>
<keyword evidence="3" id="KW-1003">Cell membrane</keyword>
<evidence type="ECO:0000256" key="5">
    <source>
        <dbReference type="ARBA" id="ARBA00022670"/>
    </source>
</evidence>
<evidence type="ECO:0000256" key="12">
    <source>
        <dbReference type="ARBA" id="ARBA00023316"/>
    </source>
</evidence>
<dbReference type="GO" id="GO:0071555">
    <property type="term" value="P:cell wall organization"/>
    <property type="evidence" value="ECO:0007669"/>
    <property type="project" value="UniProtKB-KW"/>
</dbReference>
<keyword evidence="8" id="KW-0133">Cell shape</keyword>
<comment type="caution">
    <text evidence="16">The sequence shown here is derived from an EMBL/GenBank/DDBJ whole genome shotgun (WGS) entry which is preliminary data.</text>
</comment>
<dbReference type="NCBIfam" id="TIGR03423">
    <property type="entry name" value="pbp2_mrdA"/>
    <property type="match status" value="1"/>
</dbReference>
<dbReference type="InterPro" id="IPR012338">
    <property type="entry name" value="Beta-lactam/transpept-like"/>
</dbReference>
<feature type="domain" description="Penicillin-binding protein transpeptidase" evidence="14">
    <location>
        <begin position="284"/>
        <end position="609"/>
    </location>
</feature>
<evidence type="ECO:0000256" key="11">
    <source>
        <dbReference type="ARBA" id="ARBA00023136"/>
    </source>
</evidence>
<evidence type="ECO:0000256" key="3">
    <source>
        <dbReference type="ARBA" id="ARBA00022475"/>
    </source>
</evidence>
<evidence type="ECO:0000256" key="4">
    <source>
        <dbReference type="ARBA" id="ARBA00022519"/>
    </source>
</evidence>
<evidence type="ECO:0000256" key="8">
    <source>
        <dbReference type="ARBA" id="ARBA00022960"/>
    </source>
</evidence>
<dbReference type="InterPro" id="IPR036138">
    <property type="entry name" value="PBP_dimer_sf"/>
</dbReference>
<evidence type="ECO:0000256" key="6">
    <source>
        <dbReference type="ARBA" id="ARBA00022692"/>
    </source>
</evidence>
<proteinExistence type="predicted"/>
<protein>
    <submittedName>
        <fullName evidence="16">Penicillin-binding protein 2</fullName>
    </submittedName>
</protein>
<dbReference type="Gene3D" id="3.90.1310.10">
    <property type="entry name" value="Penicillin-binding protein 2a (Domain 2)"/>
    <property type="match status" value="1"/>
</dbReference>
<dbReference type="Gene3D" id="3.40.710.10">
    <property type="entry name" value="DD-peptidase/beta-lactamase superfamily"/>
    <property type="match status" value="1"/>
</dbReference>
<reference evidence="16 17" key="1">
    <citation type="journal article" date="2016" name="Nat. Commun.">
        <title>Thousands of microbial genomes shed light on interconnected biogeochemical processes in an aquifer system.</title>
        <authorList>
            <person name="Anantharaman K."/>
            <person name="Brown C.T."/>
            <person name="Hug L.A."/>
            <person name="Sharon I."/>
            <person name="Castelle C.J."/>
            <person name="Probst A.J."/>
            <person name="Thomas B.C."/>
            <person name="Singh A."/>
            <person name="Wilkins M.J."/>
            <person name="Karaoz U."/>
            <person name="Brodie E.L."/>
            <person name="Williams K.H."/>
            <person name="Hubbard S.S."/>
            <person name="Banfield J.F."/>
        </authorList>
    </citation>
    <scope>NUCLEOTIDE SEQUENCE [LARGE SCALE GENOMIC DNA]</scope>
</reference>
<dbReference type="InterPro" id="IPR017790">
    <property type="entry name" value="Penicillin-binding_protein_2"/>
</dbReference>
<keyword evidence="5" id="KW-0645">Protease</keyword>
<dbReference type="InterPro" id="IPR005311">
    <property type="entry name" value="PBP_dimer"/>
</dbReference>
<keyword evidence="4" id="KW-0997">Cell inner membrane</keyword>
<dbReference type="Pfam" id="PF00905">
    <property type="entry name" value="Transpeptidase"/>
    <property type="match status" value="1"/>
</dbReference>
<keyword evidence="12" id="KW-0961">Cell wall biogenesis/degradation</keyword>
<comment type="subcellular location">
    <subcellularLocation>
        <location evidence="2">Cell membrane</location>
    </subcellularLocation>
    <subcellularLocation>
        <location evidence="1">Membrane</location>
        <topology evidence="1">Single-pass membrane protein</topology>
    </subcellularLocation>
</comment>
<evidence type="ECO:0000259" key="14">
    <source>
        <dbReference type="Pfam" id="PF00905"/>
    </source>
</evidence>
<keyword evidence="10 13" id="KW-1133">Transmembrane helix</keyword>
<dbReference type="InterPro" id="IPR050515">
    <property type="entry name" value="Beta-lactam/transpept"/>
</dbReference>
<keyword evidence="9" id="KW-0573">Peptidoglycan synthesis</keyword>
<evidence type="ECO:0000313" key="16">
    <source>
        <dbReference type="EMBL" id="OGG38654.1"/>
    </source>
</evidence>
<dbReference type="AlphaFoldDB" id="A0A1F6BNZ5"/>
<gene>
    <name evidence="16" type="ORF">A3D55_00115</name>
</gene>
<feature type="domain" description="Penicillin-binding protein dimerisation" evidence="15">
    <location>
        <begin position="75"/>
        <end position="243"/>
    </location>
</feature>
<dbReference type="InterPro" id="IPR001460">
    <property type="entry name" value="PCN-bd_Tpept"/>
</dbReference>
<dbReference type="SUPFAM" id="SSF56601">
    <property type="entry name" value="beta-lactamase/transpeptidase-like"/>
    <property type="match status" value="1"/>
</dbReference>
<accession>A0A1F6BNZ5</accession>
<evidence type="ECO:0000256" key="7">
    <source>
        <dbReference type="ARBA" id="ARBA00022801"/>
    </source>
</evidence>
<keyword evidence="11 13" id="KW-0472">Membrane</keyword>
<dbReference type="GO" id="GO:0006508">
    <property type="term" value="P:proteolysis"/>
    <property type="evidence" value="ECO:0007669"/>
    <property type="project" value="UniProtKB-KW"/>
</dbReference>
<dbReference type="GO" id="GO:0009252">
    <property type="term" value="P:peptidoglycan biosynthetic process"/>
    <property type="evidence" value="ECO:0007669"/>
    <property type="project" value="UniProtKB-KW"/>
</dbReference>
<organism evidence="16 17">
    <name type="scientific">Candidatus Jorgensenbacteria bacterium RIFCSPHIGHO2_02_FULL_45_20</name>
    <dbReference type="NCBI Taxonomy" id="1798470"/>
    <lineage>
        <taxon>Bacteria</taxon>
        <taxon>Candidatus Joergenseniibacteriota</taxon>
    </lineage>
</organism>
<evidence type="ECO:0000256" key="9">
    <source>
        <dbReference type="ARBA" id="ARBA00022984"/>
    </source>
</evidence>
<dbReference type="Pfam" id="PF03717">
    <property type="entry name" value="PBP_dimer"/>
    <property type="match status" value="1"/>
</dbReference>
<evidence type="ECO:0000256" key="2">
    <source>
        <dbReference type="ARBA" id="ARBA00004236"/>
    </source>
</evidence>
<dbReference type="Proteomes" id="UP000178825">
    <property type="component" value="Unassembled WGS sequence"/>
</dbReference>
<dbReference type="GO" id="GO:0071972">
    <property type="term" value="F:peptidoglycan L,D-transpeptidase activity"/>
    <property type="evidence" value="ECO:0007669"/>
    <property type="project" value="TreeGrafter"/>
</dbReference>
<keyword evidence="7" id="KW-0378">Hydrolase</keyword>
<evidence type="ECO:0000256" key="10">
    <source>
        <dbReference type="ARBA" id="ARBA00022989"/>
    </source>
</evidence>
<dbReference type="GO" id="GO:0008360">
    <property type="term" value="P:regulation of cell shape"/>
    <property type="evidence" value="ECO:0007669"/>
    <property type="project" value="UniProtKB-KW"/>
</dbReference>
<dbReference type="GO" id="GO:0008658">
    <property type="term" value="F:penicillin binding"/>
    <property type="evidence" value="ECO:0007669"/>
    <property type="project" value="InterPro"/>
</dbReference>
<evidence type="ECO:0000259" key="15">
    <source>
        <dbReference type="Pfam" id="PF03717"/>
    </source>
</evidence>
<dbReference type="PANTHER" id="PTHR30627:SF2">
    <property type="entry name" value="PEPTIDOGLYCAN D,D-TRANSPEPTIDASE MRDA"/>
    <property type="match status" value="1"/>
</dbReference>
<dbReference type="GO" id="GO:0009002">
    <property type="term" value="F:serine-type D-Ala-D-Ala carboxypeptidase activity"/>
    <property type="evidence" value="ECO:0007669"/>
    <property type="project" value="InterPro"/>
</dbReference>
<dbReference type="GO" id="GO:0005886">
    <property type="term" value="C:plasma membrane"/>
    <property type="evidence" value="ECO:0007669"/>
    <property type="project" value="UniProtKB-SubCell"/>
</dbReference>
<dbReference type="PANTHER" id="PTHR30627">
    <property type="entry name" value="PEPTIDOGLYCAN D,D-TRANSPEPTIDASE"/>
    <property type="match status" value="1"/>
</dbReference>
<evidence type="ECO:0000256" key="13">
    <source>
        <dbReference type="SAM" id="Phobius"/>
    </source>
</evidence>
<keyword evidence="6 13" id="KW-0812">Transmembrane</keyword>
<sequence>MKNRQNIDLEDVLSDRVFAADLAEIPLADKVFKFFSIFAGAIFVVIFLRLAYLNAVQGAFFESRAAVNMSDIKVQPSPRGIIFDRFGKPLTSNIPSNKVFLLPRDLPENPDERIRTVKNVSAILNLPWEDVKKTIEEKDWGQSDRMIISSDINHDTLMELTALDIRGIYIEPSFKRTYEFPLELSHVLGYTGLVNSDDMENDSDLAIDDEIGRLGLEAYYDGYLRGTNGEEVFYRNSRGRIEDQRAVQKAVSGMSLQTNIDADLQIFMYERLMSALSELGRSVGVAIALNPQNGEVLGLVNIPGFDADNITSFLEAPNDPLFSRAISGLYNPGSTIKPLVGLAALSEGVVTTQTKIFSKGYIELPNPYNPSEPSRFLDWRPNGWVDIYDALAKSSNIYFYEVAGGFENQKGIGIDALKSWWKKFLFADKTGIDLTGERGGFLPDPDWKKSLRGEPWRVGDTYNVAIGQGDFLVTPIGLLNYISAIANGGKFYKPRVARSVVDSEGKEIFVNTQEVISDISDDIKEHLSDIRTGMRNVVAKSYGTARSLSDLPFAVAAKTGTAQIQNNMKTNAFFVGYAPYENPNIAILVLVENSKEGSLNTIPVAKDIFMWYYQNRSEN</sequence>
<evidence type="ECO:0000313" key="17">
    <source>
        <dbReference type="Proteomes" id="UP000178825"/>
    </source>
</evidence>
<feature type="transmembrane region" description="Helical" evidence="13">
    <location>
        <begin position="31"/>
        <end position="52"/>
    </location>
</feature>
<name>A0A1F6BNZ5_9BACT</name>